<sequence>MAESILNRIARIVSAAAEDSVDRLEKAGGEAVMREAIREADRAVDEVVTERDAVMARRLQAARQQVLLAKRVEGLAEKARFAVDSGRDDLAEAALSQQLDFEAHARTLAALQEEARQEEARLDAGVAALRARKALMEDALSAYLAARREAAVPEAAGPHPAGEAERRIEAAEQAFARVMAEAAPPRTDAGAAAGVAEIDALQRSAAIAGRLAALKGQRAAW</sequence>
<dbReference type="RefSeq" id="WP_135412446.1">
    <property type="nucleotide sequence ID" value="NZ_SRLB01000001.1"/>
</dbReference>
<gene>
    <name evidence="3" type="ORF">EU555_00220</name>
</gene>
<protein>
    <recommendedName>
        <fullName evidence="5">Phage shock protein A</fullName>
    </recommendedName>
</protein>
<dbReference type="AlphaFoldDB" id="A0A4Z0NX62"/>
<comment type="caution">
    <text evidence="3">The sequence shown here is derived from an EMBL/GenBank/DDBJ whole genome shotgun (WGS) entry which is preliminary data.</text>
</comment>
<keyword evidence="2" id="KW-0175">Coiled coil</keyword>
<feature type="coiled-coil region" evidence="2">
    <location>
        <begin position="101"/>
        <end position="128"/>
    </location>
</feature>
<proteinExistence type="inferred from homology"/>
<evidence type="ECO:0000313" key="4">
    <source>
        <dbReference type="Proteomes" id="UP000297535"/>
    </source>
</evidence>
<organism evidence="3 4">
    <name type="scientific">Methylobacterium nonmethylotrophicum</name>
    <dbReference type="NCBI Taxonomy" id="1141884"/>
    <lineage>
        <taxon>Bacteria</taxon>
        <taxon>Pseudomonadati</taxon>
        <taxon>Pseudomonadota</taxon>
        <taxon>Alphaproteobacteria</taxon>
        <taxon>Hyphomicrobiales</taxon>
        <taxon>Methylobacteriaceae</taxon>
        <taxon>Methylobacterium</taxon>
    </lineage>
</organism>
<name>A0A4Z0NX62_9HYPH</name>
<dbReference type="OrthoDB" id="7594610at2"/>
<reference evidence="3 4" key="1">
    <citation type="submission" date="2019-04" db="EMBL/GenBank/DDBJ databases">
        <authorList>
            <person name="Feng G."/>
            <person name="Zhu H."/>
        </authorList>
    </citation>
    <scope>NUCLEOTIDE SEQUENCE [LARGE SCALE GENOMIC DNA]</scope>
    <source>
        <strain evidence="3 4">6HR-1</strain>
    </source>
</reference>
<evidence type="ECO:0000313" key="3">
    <source>
        <dbReference type="EMBL" id="TGE02247.1"/>
    </source>
</evidence>
<keyword evidence="4" id="KW-1185">Reference proteome</keyword>
<dbReference type="Pfam" id="PF04012">
    <property type="entry name" value="PspA_IM30"/>
    <property type="match status" value="1"/>
</dbReference>
<dbReference type="InterPro" id="IPR007157">
    <property type="entry name" value="PspA_VIPP1"/>
</dbReference>
<dbReference type="EMBL" id="SRLB01000001">
    <property type="protein sequence ID" value="TGE02247.1"/>
    <property type="molecule type" value="Genomic_DNA"/>
</dbReference>
<accession>A0A4Z0NX62</accession>
<dbReference type="Proteomes" id="UP000297535">
    <property type="component" value="Unassembled WGS sequence"/>
</dbReference>
<evidence type="ECO:0008006" key="5">
    <source>
        <dbReference type="Google" id="ProtNLM"/>
    </source>
</evidence>
<evidence type="ECO:0000256" key="2">
    <source>
        <dbReference type="SAM" id="Coils"/>
    </source>
</evidence>
<evidence type="ECO:0000256" key="1">
    <source>
        <dbReference type="ARBA" id="ARBA00043985"/>
    </source>
</evidence>
<comment type="similarity">
    <text evidence="1">Belongs to the PspA/Vipp/IM30 family.</text>
</comment>